<evidence type="ECO:0000259" key="1">
    <source>
        <dbReference type="Pfam" id="PF13439"/>
    </source>
</evidence>
<keyword evidence="2" id="KW-0328">Glycosyltransferase</keyword>
<dbReference type="RefSeq" id="WP_220160623.1">
    <property type="nucleotide sequence ID" value="NZ_CP080507.1"/>
</dbReference>
<dbReference type="KEGG" id="ole:K0B96_09260"/>
<gene>
    <name evidence="2" type="ORF">K0B96_09260</name>
</gene>
<dbReference type="PANTHER" id="PTHR12526">
    <property type="entry name" value="GLYCOSYLTRANSFERASE"/>
    <property type="match status" value="1"/>
</dbReference>
<evidence type="ECO:0000313" key="3">
    <source>
        <dbReference type="Proteomes" id="UP000825051"/>
    </source>
</evidence>
<dbReference type="EMBL" id="CP080507">
    <property type="protein sequence ID" value="QYM77518.1"/>
    <property type="molecule type" value="Genomic_DNA"/>
</dbReference>
<dbReference type="Pfam" id="PF13692">
    <property type="entry name" value="Glyco_trans_1_4"/>
    <property type="match status" value="1"/>
</dbReference>
<evidence type="ECO:0000313" key="2">
    <source>
        <dbReference type="EMBL" id="QYM77518.1"/>
    </source>
</evidence>
<proteinExistence type="predicted"/>
<organism evidence="2 3">
    <name type="scientific">Horticoccus luteus</name>
    <dbReference type="NCBI Taxonomy" id="2862869"/>
    <lineage>
        <taxon>Bacteria</taxon>
        <taxon>Pseudomonadati</taxon>
        <taxon>Verrucomicrobiota</taxon>
        <taxon>Opitutia</taxon>
        <taxon>Opitutales</taxon>
        <taxon>Opitutaceae</taxon>
        <taxon>Horticoccus</taxon>
    </lineage>
</organism>
<dbReference type="Pfam" id="PF13439">
    <property type="entry name" value="Glyco_transf_4"/>
    <property type="match status" value="1"/>
</dbReference>
<dbReference type="GO" id="GO:0016757">
    <property type="term" value="F:glycosyltransferase activity"/>
    <property type="evidence" value="ECO:0007669"/>
    <property type="project" value="UniProtKB-KW"/>
</dbReference>
<protein>
    <submittedName>
        <fullName evidence="2">Glycosyltransferase</fullName>
        <ecNumber evidence="2">2.4.-.-</ecNumber>
    </submittedName>
</protein>
<dbReference type="InterPro" id="IPR028098">
    <property type="entry name" value="Glyco_trans_4-like_N"/>
</dbReference>
<dbReference type="EC" id="2.4.-.-" evidence="2"/>
<dbReference type="AlphaFoldDB" id="A0A8F9TSK4"/>
<reference evidence="2" key="1">
    <citation type="submission" date="2021-08" db="EMBL/GenBank/DDBJ databases">
        <title>Genome of a novel bacterium of the phylum Verrucomicrobia, Oleiharenicola sp. KSB-15.</title>
        <authorList>
            <person name="Chung J.-H."/>
            <person name="Ahn J.-H."/>
            <person name="Yoon Y."/>
            <person name="Kim D.-Y."/>
            <person name="An S.-H."/>
            <person name="Park I."/>
            <person name="Yeon J."/>
        </authorList>
    </citation>
    <scope>NUCLEOTIDE SEQUENCE</scope>
    <source>
        <strain evidence="2">KSB-15</strain>
    </source>
</reference>
<sequence>MKILFLSTADISGGAAIAAHRLFRHMVAEPGIEAEMLVQYKAGCDPQVRKPESDWGKLATHLRMPLESLLVRKSYPRAQTSNFMPARLPDGLRRRIDAFAPDLLHVHWVGHSFLRPETLTGIRCPIVWTLHDMWALTGGCYYDGGCGRYTAACGQCPVLASTAQSDLSRKGVQRKREAWQGLNLTLVSPSQWLASCARRSSIHPGRRVEVIPYGLNPETFRPWPKPVAREMLGLPPDAKLVLFGAAGVADPRKGFAYLESALGELREGTDVGLVVFGGHLQSSSLAASGIRIHVLGQLRDELTTALAYAAADIFVAPSLEDNLPNTVLEAAMCGTPVVAFRVGGIPDAIEQERHGLLVEPRDSAGLASAIRRLLRDDVLRVSLGRNARAKAERDYHPALQVKRYTELYRELLGFESQPLSKNEHS</sequence>
<dbReference type="SUPFAM" id="SSF53756">
    <property type="entry name" value="UDP-Glycosyltransferase/glycogen phosphorylase"/>
    <property type="match status" value="1"/>
</dbReference>
<keyword evidence="2" id="KW-0808">Transferase</keyword>
<dbReference type="Proteomes" id="UP000825051">
    <property type="component" value="Chromosome"/>
</dbReference>
<keyword evidence="3" id="KW-1185">Reference proteome</keyword>
<accession>A0A8F9TSK4</accession>
<dbReference type="Gene3D" id="3.40.50.2000">
    <property type="entry name" value="Glycogen Phosphorylase B"/>
    <property type="match status" value="2"/>
</dbReference>
<feature type="domain" description="Glycosyltransferase subfamily 4-like N-terminal" evidence="1">
    <location>
        <begin position="13"/>
        <end position="218"/>
    </location>
</feature>
<name>A0A8F9TSK4_9BACT</name>
<dbReference type="PANTHER" id="PTHR12526:SF635">
    <property type="entry name" value="GLYCOSYL TRANSFERASE GROUP 1"/>
    <property type="match status" value="1"/>
</dbReference>